<dbReference type="InterPro" id="IPR002182">
    <property type="entry name" value="NB-ARC"/>
</dbReference>
<dbReference type="PROSITE" id="PS51450">
    <property type="entry name" value="LRR"/>
    <property type="match status" value="2"/>
</dbReference>
<dbReference type="PANTHER" id="PTHR33463:SF218">
    <property type="entry name" value="DISEASE RESISTANCE PROTEIN RPS2-LIKE"/>
    <property type="match status" value="1"/>
</dbReference>
<feature type="domain" description="NB-ARC" evidence="3">
    <location>
        <begin position="15"/>
        <end position="196"/>
    </location>
</feature>
<evidence type="ECO:0000256" key="1">
    <source>
        <dbReference type="ARBA" id="ARBA00008894"/>
    </source>
</evidence>
<dbReference type="InParanoid" id="A0A2R6RAV9"/>
<dbReference type="InterPro" id="IPR057135">
    <property type="entry name" value="At4g27190-like_LRR"/>
</dbReference>
<dbReference type="InterPro" id="IPR032675">
    <property type="entry name" value="LRR_dom_sf"/>
</dbReference>
<dbReference type="PRINTS" id="PR00364">
    <property type="entry name" value="DISEASERSIST"/>
</dbReference>
<dbReference type="InterPro" id="IPR001611">
    <property type="entry name" value="Leu-rich_rpt"/>
</dbReference>
<dbReference type="OMA" id="PMGKQNQ"/>
<comment type="similarity">
    <text evidence="1">Belongs to the disease resistance NB-LRR family.</text>
</comment>
<name>A0A2R6RAV9_ACTCC</name>
<protein>
    <submittedName>
        <fullName evidence="5">Disease resistance protein</fullName>
    </submittedName>
</protein>
<evidence type="ECO:0000313" key="5">
    <source>
        <dbReference type="EMBL" id="PSS24702.1"/>
    </source>
</evidence>
<dbReference type="GO" id="GO:0043531">
    <property type="term" value="F:ADP binding"/>
    <property type="evidence" value="ECO:0007669"/>
    <property type="project" value="InterPro"/>
</dbReference>
<dbReference type="InterPro" id="IPR050905">
    <property type="entry name" value="Plant_NBS-LRR"/>
</dbReference>
<organism evidence="5 6">
    <name type="scientific">Actinidia chinensis var. chinensis</name>
    <name type="common">Chinese soft-hair kiwi</name>
    <dbReference type="NCBI Taxonomy" id="1590841"/>
    <lineage>
        <taxon>Eukaryota</taxon>
        <taxon>Viridiplantae</taxon>
        <taxon>Streptophyta</taxon>
        <taxon>Embryophyta</taxon>
        <taxon>Tracheophyta</taxon>
        <taxon>Spermatophyta</taxon>
        <taxon>Magnoliopsida</taxon>
        <taxon>eudicotyledons</taxon>
        <taxon>Gunneridae</taxon>
        <taxon>Pentapetalae</taxon>
        <taxon>asterids</taxon>
        <taxon>Ericales</taxon>
        <taxon>Actinidiaceae</taxon>
        <taxon>Actinidia</taxon>
    </lineage>
</organism>
<gene>
    <name evidence="5" type="ORF">CEY00_Acc09619</name>
</gene>
<keyword evidence="2" id="KW-0611">Plant defense</keyword>
<accession>A0A2R6RAV9</accession>
<dbReference type="STRING" id="1590841.A0A2R6RAV9"/>
<evidence type="ECO:0000259" key="4">
    <source>
        <dbReference type="Pfam" id="PF23247"/>
    </source>
</evidence>
<dbReference type="Pfam" id="PF23247">
    <property type="entry name" value="LRR_RPS2"/>
    <property type="match status" value="1"/>
</dbReference>
<dbReference type="OrthoDB" id="122245at2759"/>
<proteinExistence type="inferred from homology"/>
<keyword evidence="6" id="KW-1185">Reference proteome</keyword>
<evidence type="ECO:0000259" key="3">
    <source>
        <dbReference type="Pfam" id="PF00931"/>
    </source>
</evidence>
<dbReference type="Pfam" id="PF13306">
    <property type="entry name" value="LRR_5"/>
    <property type="match status" value="1"/>
</dbReference>
<dbReference type="FunCoup" id="A0A2R6RAV9">
    <property type="interactions" value="113"/>
</dbReference>
<dbReference type="InterPro" id="IPR026906">
    <property type="entry name" value="LRR_5"/>
</dbReference>
<reference evidence="5 6" key="1">
    <citation type="submission" date="2017-07" db="EMBL/GenBank/DDBJ databases">
        <title>An improved, manually edited Actinidia chinensis var. chinensis (kiwifruit) genome highlights the challenges associated with draft genomes and gene prediction in plants.</title>
        <authorList>
            <person name="Pilkington S."/>
            <person name="Crowhurst R."/>
            <person name="Hilario E."/>
            <person name="Nardozza S."/>
            <person name="Fraser L."/>
            <person name="Peng Y."/>
            <person name="Gunaseelan K."/>
            <person name="Simpson R."/>
            <person name="Tahir J."/>
            <person name="Deroles S."/>
            <person name="Templeton K."/>
            <person name="Luo Z."/>
            <person name="Davy M."/>
            <person name="Cheng C."/>
            <person name="Mcneilage M."/>
            <person name="Scaglione D."/>
            <person name="Liu Y."/>
            <person name="Zhang Q."/>
            <person name="Datson P."/>
            <person name="De Silva N."/>
            <person name="Gardiner S."/>
            <person name="Bassett H."/>
            <person name="Chagne D."/>
            <person name="Mccallum J."/>
            <person name="Dzierzon H."/>
            <person name="Deng C."/>
            <person name="Wang Y.-Y."/>
            <person name="Barron N."/>
            <person name="Manako K."/>
            <person name="Bowen J."/>
            <person name="Foster T."/>
            <person name="Erridge Z."/>
            <person name="Tiffin H."/>
            <person name="Waite C."/>
            <person name="Davies K."/>
            <person name="Grierson E."/>
            <person name="Laing W."/>
            <person name="Kirk R."/>
            <person name="Chen X."/>
            <person name="Wood M."/>
            <person name="Montefiori M."/>
            <person name="Brummell D."/>
            <person name="Schwinn K."/>
            <person name="Catanach A."/>
            <person name="Fullerton C."/>
            <person name="Li D."/>
            <person name="Meiyalaghan S."/>
            <person name="Nieuwenhuizen N."/>
            <person name="Read N."/>
            <person name="Prakash R."/>
            <person name="Hunter D."/>
            <person name="Zhang H."/>
            <person name="Mckenzie M."/>
            <person name="Knabel M."/>
            <person name="Harris A."/>
            <person name="Allan A."/>
            <person name="Chen A."/>
            <person name="Janssen B."/>
            <person name="Plunkett B."/>
            <person name="Dwamena C."/>
            <person name="Voogd C."/>
            <person name="Leif D."/>
            <person name="Lafferty D."/>
            <person name="Souleyre E."/>
            <person name="Varkonyi-Gasic E."/>
            <person name="Gambi F."/>
            <person name="Hanley J."/>
            <person name="Yao J.-L."/>
            <person name="Cheung J."/>
            <person name="David K."/>
            <person name="Warren B."/>
            <person name="Marsh K."/>
            <person name="Snowden K."/>
            <person name="Lin-Wang K."/>
            <person name="Brian L."/>
            <person name="Martinez-Sanchez M."/>
            <person name="Wang M."/>
            <person name="Ileperuma N."/>
            <person name="Macnee N."/>
            <person name="Campin R."/>
            <person name="Mcatee P."/>
            <person name="Drummond R."/>
            <person name="Espley R."/>
            <person name="Ireland H."/>
            <person name="Wu R."/>
            <person name="Atkinson R."/>
            <person name="Karunairetnam S."/>
            <person name="Bulley S."/>
            <person name="Chunkath S."/>
            <person name="Hanley Z."/>
            <person name="Storey R."/>
            <person name="Thrimawithana A."/>
            <person name="Thomson S."/>
            <person name="David C."/>
            <person name="Testolin R."/>
        </authorList>
    </citation>
    <scope>NUCLEOTIDE SEQUENCE [LARGE SCALE GENOMIC DNA]</scope>
    <source>
        <strain evidence="6">cv. Red5</strain>
        <tissue evidence="5">Young leaf</tissue>
    </source>
</reference>
<dbReference type="Gene3D" id="3.40.50.300">
    <property type="entry name" value="P-loop containing nucleotide triphosphate hydrolases"/>
    <property type="match status" value="1"/>
</dbReference>
<evidence type="ECO:0000256" key="2">
    <source>
        <dbReference type="ARBA" id="ARBA00022821"/>
    </source>
</evidence>
<reference evidence="6" key="2">
    <citation type="journal article" date="2018" name="BMC Genomics">
        <title>A manually annotated Actinidia chinensis var. chinensis (kiwifruit) genome highlights the challenges associated with draft genomes and gene prediction in plants.</title>
        <authorList>
            <person name="Pilkington S.M."/>
            <person name="Crowhurst R."/>
            <person name="Hilario E."/>
            <person name="Nardozza S."/>
            <person name="Fraser L."/>
            <person name="Peng Y."/>
            <person name="Gunaseelan K."/>
            <person name="Simpson R."/>
            <person name="Tahir J."/>
            <person name="Deroles S.C."/>
            <person name="Templeton K."/>
            <person name="Luo Z."/>
            <person name="Davy M."/>
            <person name="Cheng C."/>
            <person name="McNeilage M."/>
            <person name="Scaglione D."/>
            <person name="Liu Y."/>
            <person name="Zhang Q."/>
            <person name="Datson P."/>
            <person name="De Silva N."/>
            <person name="Gardiner S.E."/>
            <person name="Bassett H."/>
            <person name="Chagne D."/>
            <person name="McCallum J."/>
            <person name="Dzierzon H."/>
            <person name="Deng C."/>
            <person name="Wang Y.Y."/>
            <person name="Barron L."/>
            <person name="Manako K."/>
            <person name="Bowen J."/>
            <person name="Foster T.M."/>
            <person name="Erridge Z.A."/>
            <person name="Tiffin H."/>
            <person name="Waite C.N."/>
            <person name="Davies K.M."/>
            <person name="Grierson E.P."/>
            <person name="Laing W.A."/>
            <person name="Kirk R."/>
            <person name="Chen X."/>
            <person name="Wood M."/>
            <person name="Montefiori M."/>
            <person name="Brummell D.A."/>
            <person name="Schwinn K.E."/>
            <person name="Catanach A."/>
            <person name="Fullerton C."/>
            <person name="Li D."/>
            <person name="Meiyalaghan S."/>
            <person name="Nieuwenhuizen N."/>
            <person name="Read N."/>
            <person name="Prakash R."/>
            <person name="Hunter D."/>
            <person name="Zhang H."/>
            <person name="McKenzie M."/>
            <person name="Knabel M."/>
            <person name="Harris A."/>
            <person name="Allan A.C."/>
            <person name="Gleave A."/>
            <person name="Chen A."/>
            <person name="Janssen B.J."/>
            <person name="Plunkett B."/>
            <person name="Ampomah-Dwamena C."/>
            <person name="Voogd C."/>
            <person name="Leif D."/>
            <person name="Lafferty D."/>
            <person name="Souleyre E.J.F."/>
            <person name="Varkonyi-Gasic E."/>
            <person name="Gambi F."/>
            <person name="Hanley J."/>
            <person name="Yao J.L."/>
            <person name="Cheung J."/>
            <person name="David K.M."/>
            <person name="Warren B."/>
            <person name="Marsh K."/>
            <person name="Snowden K.C."/>
            <person name="Lin-Wang K."/>
            <person name="Brian L."/>
            <person name="Martinez-Sanchez M."/>
            <person name="Wang M."/>
            <person name="Ileperuma N."/>
            <person name="Macnee N."/>
            <person name="Campin R."/>
            <person name="McAtee P."/>
            <person name="Drummond R.S.M."/>
            <person name="Espley R.V."/>
            <person name="Ireland H.S."/>
            <person name="Wu R."/>
            <person name="Atkinson R.G."/>
            <person name="Karunairetnam S."/>
            <person name="Bulley S."/>
            <person name="Chunkath S."/>
            <person name="Hanley Z."/>
            <person name="Storey R."/>
            <person name="Thrimawithana A.H."/>
            <person name="Thomson S."/>
            <person name="David C."/>
            <person name="Testolin R."/>
            <person name="Huang H."/>
            <person name="Hellens R.P."/>
            <person name="Schaffer R.J."/>
        </authorList>
    </citation>
    <scope>NUCLEOTIDE SEQUENCE [LARGE SCALE GENOMIC DNA]</scope>
    <source>
        <strain evidence="6">cv. Red5</strain>
    </source>
</reference>
<feature type="domain" description="Disease resistance protein At4g27190-like leucine-rich repeats" evidence="4">
    <location>
        <begin position="1119"/>
        <end position="1247"/>
    </location>
</feature>
<dbReference type="InterPro" id="IPR027417">
    <property type="entry name" value="P-loop_NTPase"/>
</dbReference>
<dbReference type="SUPFAM" id="SSF52058">
    <property type="entry name" value="L domain-like"/>
    <property type="match status" value="3"/>
</dbReference>
<dbReference type="EMBL" id="NKQK01000008">
    <property type="protein sequence ID" value="PSS24702.1"/>
    <property type="molecule type" value="Genomic_DNA"/>
</dbReference>
<dbReference type="Proteomes" id="UP000241394">
    <property type="component" value="Chromosome LG8"/>
</dbReference>
<evidence type="ECO:0000313" key="6">
    <source>
        <dbReference type="Proteomes" id="UP000241394"/>
    </source>
</evidence>
<dbReference type="PANTHER" id="PTHR33463">
    <property type="entry name" value="NB-ARC DOMAIN-CONTAINING PROTEIN-RELATED"/>
    <property type="match status" value="1"/>
</dbReference>
<dbReference type="Gramene" id="PSS24702">
    <property type="protein sequence ID" value="PSS24702"/>
    <property type="gene ID" value="CEY00_Acc09619"/>
</dbReference>
<sequence length="1357" mass="152285">MSTSAMPPGTVLQRKKAIFELLRDSSNVETIFLVGASGVGKTWTAKQVSNFAIKEGLFEIALWVPVSTKFDENSVCKIIDRQLSLLPIAEEWEAEDGNKRAEEESNEVLLGRIVAFLRRKKFLLILDGLTDEMDGKEVISKLMWLLNPLKKSSHKVMVTSVRSISSDAYTGNERVIQVEPLSVKESLALLQEKVGREVYEVSSIKVLGEAFIEKTKYLPAAIISMAKAISYFSQRDFGSRMLKSALAEASDVESYNMKQLLRCGYDVLPRSVLIDCCRRGRHLFHDSGSIHYTELIAYWMLEGYLGHVDCIEKAYEKGHSVFMELMDCQVLKKLEGGYVIMGKDIIDLDDFDRHGFGGTASLGLADLSAAPEWEGFGRITQAEGMIKSLFTGKKEEKLSTVFLNGTNCAEILDMSPESKQELQVLALFNLTLKSLAQLLSDMHKLFILVIRGCDFLERMDHQFEFEKLTVLEISNASSLKTIPDEFFDHMPQLQSLHISELKVDPLPSSLEKLRELRWLILRECSCFTTLCSLKNFKDLMVLDVSGATSLIKFKDKTFKDTPKIQTINVSRTNIKKLPKFVNLPELTHLSLSDCYSLVRLPKTDSLSTLQTLDLSGARHFEEFHEQSMGNRGTLKILDLSKTPLKTLPSNINSRQLFLRCCPNLQELPCIESLEDVEALDLSGTKSLVKIEDEFFNLRKSLQVVNLSGTSIKTLPPLSNVCNLQKLLLPGCTTLEEIGDKSFEHMSLLQHLDLSETRIKSLPSLSNPSSLTVLSLKNCTNLTELPPLEHLYNLEELNLRGISSLSVTKAGFLEHMSHLRTLDLSETQLNELPPMSNLKSLSQLFLGGCESLEEVPNLEELTRLEVLDISGTAVSDLTCLANCSNLRQLSLMGCSKLDEFRFLDPLETIVEELPYGISTLTNLKCLDIPHTKSLQGAESRKTQPLPDAVDPCHWGIFGFRDEALGFNDKPLISVSGIQVLQSLKENPSLLEGSISRFHYCVHPAKGQNKNGDTYSYRNDLIFRDLHFQTAEFGRFKEQRSLEIHGFDVFPEGVEVVLCNADCVFLINNTFNKWLSDVGVSNLKAMKACWIERCTEMEGVFHGRKEDDVTKLGMAVEFLGVSNAINLNCIHSGNLPCRGFQNLKSLYLDCCPKLSTVFSASQLPENLKVLQVKFCDKLENLFSQSSSDDSDPVLQNLEMLYLWELPELKSIGCSFPSLQTLKAWECPKLQKLEESIRLMASLQTLWISNVVDLKSIYSGSQQSESLRNLETLVLESCPMLGTVISSPHRPQSLKTLKIKSCNNLKTLFEHSTLSDYILSNLKTLHLQKLPELEKIGANLPSVVRPIIMGCPNCRYPEVA</sequence>
<comment type="caution">
    <text evidence="5">The sequence shown here is derived from an EMBL/GenBank/DDBJ whole genome shotgun (WGS) entry which is preliminary data.</text>
</comment>
<dbReference type="Pfam" id="PF13855">
    <property type="entry name" value="LRR_8"/>
    <property type="match status" value="1"/>
</dbReference>
<dbReference type="Pfam" id="PF00931">
    <property type="entry name" value="NB-ARC"/>
    <property type="match status" value="1"/>
</dbReference>
<dbReference type="SUPFAM" id="SSF52540">
    <property type="entry name" value="P-loop containing nucleoside triphosphate hydrolases"/>
    <property type="match status" value="1"/>
</dbReference>
<dbReference type="Gene3D" id="3.80.10.10">
    <property type="entry name" value="Ribonuclease Inhibitor"/>
    <property type="match status" value="5"/>
</dbReference>